<keyword evidence="7" id="KW-1185">Reference proteome</keyword>
<dbReference type="InterPro" id="IPR039650">
    <property type="entry name" value="HdrA-like"/>
</dbReference>
<organism evidence="6 7">
    <name type="scientific">Pseudochelatococcus lubricantis</name>
    <dbReference type="NCBI Taxonomy" id="1538102"/>
    <lineage>
        <taxon>Bacteria</taxon>
        <taxon>Pseudomonadati</taxon>
        <taxon>Pseudomonadota</taxon>
        <taxon>Alphaproteobacteria</taxon>
        <taxon>Hyphomicrobiales</taxon>
        <taxon>Chelatococcaceae</taxon>
        <taxon>Pseudochelatococcus</taxon>
    </lineage>
</organism>
<keyword evidence="5" id="KW-0411">Iron-sulfur</keyword>
<dbReference type="InterPro" id="IPR036188">
    <property type="entry name" value="FAD/NAD-bd_sf"/>
</dbReference>
<evidence type="ECO:0000313" key="7">
    <source>
        <dbReference type="Proteomes" id="UP001429580"/>
    </source>
</evidence>
<reference evidence="6 7" key="1">
    <citation type="submission" date="2020-03" db="EMBL/GenBank/DDBJ databases">
        <title>Genomic Encyclopedia of Type Strains, Phase IV (KMG-IV): sequencing the most valuable type-strain genomes for metagenomic binning, comparative biology and taxonomic classification.</title>
        <authorList>
            <person name="Goeker M."/>
        </authorList>
    </citation>
    <scope>NUCLEOTIDE SEQUENCE [LARGE SCALE GENOMIC DNA]</scope>
    <source>
        <strain evidence="6 7">DSM 103870</strain>
    </source>
</reference>
<dbReference type="Proteomes" id="UP001429580">
    <property type="component" value="Unassembled WGS sequence"/>
</dbReference>
<evidence type="ECO:0008006" key="8">
    <source>
        <dbReference type="Google" id="ProtNLM"/>
    </source>
</evidence>
<protein>
    <recommendedName>
        <fullName evidence="8">FAD dependent oxidoreductase</fullName>
    </recommendedName>
</protein>
<dbReference type="Pfam" id="PF12831">
    <property type="entry name" value="FAD_oxidored"/>
    <property type="match status" value="1"/>
</dbReference>
<dbReference type="PANTHER" id="PTHR43498:SF1">
    <property type="entry name" value="COB--COM HETERODISULFIDE REDUCTASE IRON-SULFUR SUBUNIT A"/>
    <property type="match status" value="1"/>
</dbReference>
<dbReference type="EMBL" id="JAASQI010000013">
    <property type="protein sequence ID" value="NIJ60109.1"/>
    <property type="molecule type" value="Genomic_DNA"/>
</dbReference>
<evidence type="ECO:0000313" key="6">
    <source>
        <dbReference type="EMBL" id="NIJ60109.1"/>
    </source>
</evidence>
<name>A0ABX0V4G0_9HYPH</name>
<sequence length="440" mass="46695">MMAAIAAARNGASTLILERSGFFGGNIATQLLEHSAGWQDAAGHPIVGGLPLEMIDRLKAGGASPGLVDDDTGYTRTRLPVEHELFKSLIVEWLDEEGVAIMPQAPVVAVSGAGVASGTEAALHAICETRSGRIAFCAKAMVDATGDADLFAKARCDFHPTSATQPVSMMFKLGNVDHAAALAYVRANPGDFKMDAGQPGFEGRHYYNLWGYGALLRRGFEAGLVSLDRKEMHVACHVLTREAVINVTRYAADATDAGDMARAELVLRRQVREFVRFFRKMVPGYENTFLSATASCVGVRESRRIKGRATLTDDDVRSGRDFADAVARGGFPIDSHDAKGNSMDGTEPVPSGYDIPLGAMLPVNGPNLIAAGRCISAERRALASARITGTCMAMGQAAGTAAALSALSGIPMVDLDITQLQQRLREQGALFGGKTREPAI</sequence>
<dbReference type="Gene3D" id="3.50.50.60">
    <property type="entry name" value="FAD/NAD(P)-binding domain"/>
    <property type="match status" value="1"/>
</dbReference>
<evidence type="ECO:0000256" key="5">
    <source>
        <dbReference type="ARBA" id="ARBA00023014"/>
    </source>
</evidence>
<dbReference type="PANTHER" id="PTHR43498">
    <property type="entry name" value="FERREDOXIN:COB-COM HETERODISULFIDE REDUCTASE SUBUNIT A"/>
    <property type="match status" value="1"/>
</dbReference>
<evidence type="ECO:0000256" key="3">
    <source>
        <dbReference type="ARBA" id="ARBA00023002"/>
    </source>
</evidence>
<keyword evidence="2" id="KW-0479">Metal-binding</keyword>
<keyword evidence="3" id="KW-0560">Oxidoreductase</keyword>
<evidence type="ECO:0000256" key="1">
    <source>
        <dbReference type="ARBA" id="ARBA00022485"/>
    </source>
</evidence>
<keyword evidence="1" id="KW-0004">4Fe-4S</keyword>
<comment type="caution">
    <text evidence="6">The sequence shown here is derived from an EMBL/GenBank/DDBJ whole genome shotgun (WGS) entry which is preliminary data.</text>
</comment>
<keyword evidence="4" id="KW-0408">Iron</keyword>
<dbReference type="SUPFAM" id="SSF51905">
    <property type="entry name" value="FAD/NAD(P)-binding domain"/>
    <property type="match status" value="1"/>
</dbReference>
<evidence type="ECO:0000256" key="2">
    <source>
        <dbReference type="ARBA" id="ARBA00022723"/>
    </source>
</evidence>
<evidence type="ECO:0000256" key="4">
    <source>
        <dbReference type="ARBA" id="ARBA00023004"/>
    </source>
</evidence>
<accession>A0ABX0V4G0</accession>
<proteinExistence type="predicted"/>
<gene>
    <name evidence="6" type="ORF">FHS82_003975</name>
</gene>